<feature type="transmembrane region" description="Helical" evidence="1">
    <location>
        <begin position="253"/>
        <end position="271"/>
    </location>
</feature>
<feature type="transmembrane region" description="Helical" evidence="1">
    <location>
        <begin position="391"/>
        <end position="409"/>
    </location>
</feature>
<organism evidence="2 3">
    <name type="scientific">Vibrio marisflavi CECT 7928</name>
    <dbReference type="NCBI Taxonomy" id="634439"/>
    <lineage>
        <taxon>Bacteria</taxon>
        <taxon>Pseudomonadati</taxon>
        <taxon>Pseudomonadota</taxon>
        <taxon>Gammaproteobacteria</taxon>
        <taxon>Vibrionales</taxon>
        <taxon>Vibrionaceae</taxon>
        <taxon>Vibrio</taxon>
    </lineage>
</organism>
<evidence type="ECO:0000256" key="1">
    <source>
        <dbReference type="SAM" id="Phobius"/>
    </source>
</evidence>
<feature type="transmembrane region" description="Helical" evidence="1">
    <location>
        <begin position="208"/>
        <end position="233"/>
    </location>
</feature>
<keyword evidence="1" id="KW-1133">Transmembrane helix</keyword>
<feature type="transmembrane region" description="Helical" evidence="1">
    <location>
        <begin position="20"/>
        <end position="38"/>
    </location>
</feature>
<evidence type="ECO:0000313" key="2">
    <source>
        <dbReference type="EMBL" id="CAH0541773.1"/>
    </source>
</evidence>
<accession>A0ABM9A8J9</accession>
<keyword evidence="1" id="KW-0812">Transmembrane</keyword>
<feature type="transmembrane region" description="Helical" evidence="1">
    <location>
        <begin position="331"/>
        <end position="348"/>
    </location>
</feature>
<proteinExistence type="predicted"/>
<dbReference type="EMBL" id="CAKLDM010000002">
    <property type="protein sequence ID" value="CAH0541773.1"/>
    <property type="molecule type" value="Genomic_DNA"/>
</dbReference>
<feature type="transmembrane region" description="Helical" evidence="1">
    <location>
        <begin position="112"/>
        <end position="130"/>
    </location>
</feature>
<sequence>MFKVKRLLNSLLFVIYRVTYRSLPGILNISSLWFFSYFLDGGEYAKNSNFVYLVSYISGMTLGVVYFSLVVIIPSSDKGTAVETLAYIFRKFFLFLLVFFVFLWLLGLLKPLDLVGILALSLFQYSVELNRSERKFKSALKLLYCQSFLLLLFVLFSWFLDLYVSFSFSFSVFFIMSYLGSVCLVGPSTIKFILRARLLDERRTIFEMFSVFGGSFLLKISEGFVPAFLRFVVLPHYPDSRDFVTMVMDLVQRFIATLFNAVKFFVMPSQVKKYYGRKFDPRIGSNSNRASLFLSLTVVVLFLVLITYFDIPSEWKVFVDLVPRLSHLEQEFMLISATIVIIHASNFYRKSSIDVYLMSNRRYSELVLIHFLALVTASSFFYFGFAYLGVFTVVSIYYILTYFISMLLLKERIGGI</sequence>
<feature type="transmembrane region" description="Helical" evidence="1">
    <location>
        <begin position="292"/>
        <end position="311"/>
    </location>
</feature>
<keyword evidence="1" id="KW-0472">Membrane</keyword>
<gene>
    <name evidence="2" type="ORF">VMF7928_03824</name>
</gene>
<feature type="transmembrane region" description="Helical" evidence="1">
    <location>
        <begin position="166"/>
        <end position="187"/>
    </location>
</feature>
<protein>
    <recommendedName>
        <fullName evidence="4">Polysaccharide biosynthesis protein</fullName>
    </recommendedName>
</protein>
<evidence type="ECO:0008006" key="4">
    <source>
        <dbReference type="Google" id="ProtNLM"/>
    </source>
</evidence>
<feature type="transmembrane region" description="Helical" evidence="1">
    <location>
        <begin position="85"/>
        <end position="106"/>
    </location>
</feature>
<feature type="transmembrane region" description="Helical" evidence="1">
    <location>
        <begin position="368"/>
        <end position="385"/>
    </location>
</feature>
<keyword evidence="3" id="KW-1185">Reference proteome</keyword>
<feature type="transmembrane region" description="Helical" evidence="1">
    <location>
        <begin position="142"/>
        <end position="160"/>
    </location>
</feature>
<dbReference type="Proteomes" id="UP000838748">
    <property type="component" value="Unassembled WGS sequence"/>
</dbReference>
<name>A0ABM9A8J9_9VIBR</name>
<reference evidence="2" key="1">
    <citation type="submission" date="2021-11" db="EMBL/GenBank/DDBJ databases">
        <authorList>
            <person name="Rodrigo-Torres L."/>
            <person name="Arahal R. D."/>
            <person name="Lucena T."/>
        </authorList>
    </citation>
    <scope>NUCLEOTIDE SEQUENCE</scope>
    <source>
        <strain evidence="2">CECT 7928</strain>
    </source>
</reference>
<comment type="caution">
    <text evidence="2">The sequence shown here is derived from an EMBL/GenBank/DDBJ whole genome shotgun (WGS) entry which is preliminary data.</text>
</comment>
<evidence type="ECO:0000313" key="3">
    <source>
        <dbReference type="Proteomes" id="UP000838748"/>
    </source>
</evidence>
<feature type="transmembrane region" description="Helical" evidence="1">
    <location>
        <begin position="50"/>
        <end position="73"/>
    </location>
</feature>